<feature type="domain" description="Rieske" evidence="7">
    <location>
        <begin position="21"/>
        <end position="136"/>
    </location>
</feature>
<accession>A0A7J6RD45</accession>
<dbReference type="InterPro" id="IPR017938">
    <property type="entry name" value="Riboflavin_synthase-like_b-brl"/>
</dbReference>
<keyword evidence="9" id="KW-1185">Reference proteome</keyword>
<evidence type="ECO:0000256" key="2">
    <source>
        <dbReference type="ARBA" id="ARBA00022723"/>
    </source>
</evidence>
<feature type="region of interest" description="Disordered" evidence="5">
    <location>
        <begin position="446"/>
        <end position="480"/>
    </location>
</feature>
<proteinExistence type="predicted"/>
<dbReference type="Proteomes" id="UP000553632">
    <property type="component" value="Unassembled WGS sequence"/>
</dbReference>
<gene>
    <name evidence="8" type="ORF">FOZ63_028026</name>
</gene>
<dbReference type="CDD" id="cd03467">
    <property type="entry name" value="Rieske"/>
    <property type="match status" value="1"/>
</dbReference>
<dbReference type="InterPro" id="IPR008333">
    <property type="entry name" value="Cbr1-like_FAD-bd_dom"/>
</dbReference>
<evidence type="ECO:0000256" key="1">
    <source>
        <dbReference type="ARBA" id="ARBA00022714"/>
    </source>
</evidence>
<feature type="compositionally biased region" description="Basic and acidic residues" evidence="5">
    <location>
        <begin position="451"/>
        <end position="461"/>
    </location>
</feature>
<keyword evidence="6" id="KW-0812">Transmembrane</keyword>
<protein>
    <recommendedName>
        <fullName evidence="7">Rieske domain-containing protein</fullName>
    </recommendedName>
</protein>
<feature type="transmembrane region" description="Helical" evidence="6">
    <location>
        <begin position="537"/>
        <end position="555"/>
    </location>
</feature>
<feature type="region of interest" description="Disordered" evidence="5">
    <location>
        <begin position="139"/>
        <end position="168"/>
    </location>
</feature>
<dbReference type="AlphaFoldDB" id="A0A7J6RD45"/>
<keyword evidence="2" id="KW-0479">Metal-binding</keyword>
<dbReference type="GO" id="GO:0051537">
    <property type="term" value="F:2 iron, 2 sulfur cluster binding"/>
    <property type="evidence" value="ECO:0007669"/>
    <property type="project" value="UniProtKB-KW"/>
</dbReference>
<dbReference type="SUPFAM" id="SSF50022">
    <property type="entry name" value="ISP domain"/>
    <property type="match status" value="1"/>
</dbReference>
<feature type="compositionally biased region" description="Basic and acidic residues" evidence="5">
    <location>
        <begin position="149"/>
        <end position="167"/>
    </location>
</feature>
<dbReference type="GO" id="GO:0046872">
    <property type="term" value="F:metal ion binding"/>
    <property type="evidence" value="ECO:0007669"/>
    <property type="project" value="UniProtKB-KW"/>
</dbReference>
<evidence type="ECO:0000256" key="6">
    <source>
        <dbReference type="SAM" id="Phobius"/>
    </source>
</evidence>
<dbReference type="PROSITE" id="PS51296">
    <property type="entry name" value="RIESKE"/>
    <property type="match status" value="1"/>
</dbReference>
<reference evidence="8 9" key="1">
    <citation type="submission" date="2020-04" db="EMBL/GenBank/DDBJ databases">
        <title>Perkinsus olseni comparative genomics.</title>
        <authorList>
            <person name="Bogema D.R."/>
        </authorList>
    </citation>
    <scope>NUCLEOTIDE SEQUENCE [LARGE SCALE GENOMIC DNA]</scope>
    <source>
        <strain evidence="8 9">ATCC PRA-207</strain>
    </source>
</reference>
<evidence type="ECO:0000256" key="4">
    <source>
        <dbReference type="ARBA" id="ARBA00023014"/>
    </source>
</evidence>
<evidence type="ECO:0000256" key="5">
    <source>
        <dbReference type="SAM" id="MobiDB-lite"/>
    </source>
</evidence>
<dbReference type="InterPro" id="IPR036922">
    <property type="entry name" value="Rieske_2Fe-2S_sf"/>
</dbReference>
<keyword evidence="6" id="KW-0472">Membrane</keyword>
<evidence type="ECO:0000256" key="3">
    <source>
        <dbReference type="ARBA" id="ARBA00023004"/>
    </source>
</evidence>
<name>A0A7J6RD45_PEROL</name>
<dbReference type="Gene3D" id="2.40.30.10">
    <property type="entry name" value="Translation factors"/>
    <property type="match status" value="1"/>
</dbReference>
<dbReference type="Pfam" id="PF00970">
    <property type="entry name" value="FAD_binding_6"/>
    <property type="match status" value="1"/>
</dbReference>
<feature type="non-terminal residue" evidence="8">
    <location>
        <position position="583"/>
    </location>
</feature>
<comment type="caution">
    <text evidence="8">The sequence shown here is derived from an EMBL/GenBank/DDBJ whole genome shotgun (WGS) entry which is preliminary data.</text>
</comment>
<organism evidence="8 9">
    <name type="scientific">Perkinsus olseni</name>
    <name type="common">Perkinsus atlanticus</name>
    <dbReference type="NCBI Taxonomy" id="32597"/>
    <lineage>
        <taxon>Eukaryota</taxon>
        <taxon>Sar</taxon>
        <taxon>Alveolata</taxon>
        <taxon>Perkinsozoa</taxon>
        <taxon>Perkinsea</taxon>
        <taxon>Perkinsida</taxon>
        <taxon>Perkinsidae</taxon>
        <taxon>Perkinsus</taxon>
    </lineage>
</organism>
<keyword evidence="1" id="KW-0001">2Fe-2S</keyword>
<keyword evidence="6" id="KW-1133">Transmembrane helix</keyword>
<dbReference type="InterPro" id="IPR017941">
    <property type="entry name" value="Rieske_2Fe-2S"/>
</dbReference>
<keyword evidence="3" id="KW-0408">Iron</keyword>
<feature type="transmembrane region" description="Helical" evidence="6">
    <location>
        <begin position="414"/>
        <end position="433"/>
    </location>
</feature>
<evidence type="ECO:0000313" key="9">
    <source>
        <dbReference type="Proteomes" id="UP000553632"/>
    </source>
</evidence>
<evidence type="ECO:0000313" key="8">
    <source>
        <dbReference type="EMBL" id="KAF4717590.1"/>
    </source>
</evidence>
<sequence>MSNNNDGSASQCIGHVNQFTRNRVSIIKLKSSTTTTSKSGGNEVLVYTEGGDDDHEHPNIVAMSNSCGHLGYRIVDNIDDVMIHTNTGAAAGGPCVRCPGHGALISLRDGISVDDDYRFRQRMYGTAIDSNGMVWINVRGKDPPTLGEDNSRYDEGQREQQEEDRQQRVACPTKDIEDTIDHRPTFAPADRRDSRVHTVATDTPVVVMMQLLDRLKMKIVSSNTAMLHDLINRGPLITLLVGDDAGADTIHMREYTPINLVYDNTGVIFDLLIRCYTNGKVSNYLCTALPVGEDTIPHHQRAKLVPNNIFNWIKDYQGAIKNISFICAGTGVCPALQFLYYYSSAAGDHDGRPCCGGGLESITLIFYCFICDGDNTMPYLSDSTARSSAGTWKATPAAVGHSDGLRSRRRRHTIILGMMLLTFMGYILISFSQRSTTTDRSLMEPLLLHSGRRDSSNDDSGRRRRRKLRGSSDDAGNSIIPGGLPSKFLAPVVGQRRITPSIPHYLTALEDGSIMHSDTISTIKRAAPGAGITSGLYWWWILAAGTAASYLIIMLSQRRGLRSGGATIKRKSAALTDSTPSNG</sequence>
<dbReference type="SUPFAM" id="SSF63380">
    <property type="entry name" value="Riboflavin synthase domain-like"/>
    <property type="match status" value="1"/>
</dbReference>
<keyword evidence="4" id="KW-0411">Iron-sulfur</keyword>
<evidence type="ECO:0000259" key="7">
    <source>
        <dbReference type="PROSITE" id="PS51296"/>
    </source>
</evidence>
<dbReference type="EMBL" id="JABANO010026991">
    <property type="protein sequence ID" value="KAF4717590.1"/>
    <property type="molecule type" value="Genomic_DNA"/>
</dbReference>
<dbReference type="Gene3D" id="2.102.10.10">
    <property type="entry name" value="Rieske [2Fe-2S] iron-sulphur domain"/>
    <property type="match status" value="1"/>
</dbReference>